<gene>
    <name evidence="2" type="ORF">GR257_20555</name>
</gene>
<organism evidence="2 3">
    <name type="scientific">Rhizobium leguminosarum</name>
    <dbReference type="NCBI Taxonomy" id="384"/>
    <lineage>
        <taxon>Bacteria</taxon>
        <taxon>Pseudomonadati</taxon>
        <taxon>Pseudomonadota</taxon>
        <taxon>Alphaproteobacteria</taxon>
        <taxon>Hyphomicrobiales</taxon>
        <taxon>Rhizobiaceae</taxon>
        <taxon>Rhizobium/Agrobacterium group</taxon>
        <taxon>Rhizobium</taxon>
    </lineage>
</organism>
<dbReference type="Proteomes" id="UP000471705">
    <property type="component" value="Unassembled WGS sequence"/>
</dbReference>
<feature type="domain" description="N-acetyltransferase" evidence="1">
    <location>
        <begin position="1"/>
        <end position="91"/>
    </location>
</feature>
<sequence length="135" mass="15378">MLPQSDLAQLQKIYVLRDFLAQRLGAPLLKASLERAASVRASAIWLAVLRENQRAIRFYLRHDFERLGLATFTIGAQTFDFDVIVRRSTAQQLDRRFASRQGEEARPAERPMLNPLDARRQRVSISAVRGPFAIA</sequence>
<dbReference type="RefSeq" id="WP_164047909.1">
    <property type="nucleotide sequence ID" value="NZ_WUFV01000012.1"/>
</dbReference>
<dbReference type="EMBL" id="WUFV01000012">
    <property type="protein sequence ID" value="NEK17229.1"/>
    <property type="molecule type" value="Genomic_DNA"/>
</dbReference>
<dbReference type="InterPro" id="IPR016181">
    <property type="entry name" value="Acyl_CoA_acyltransferase"/>
</dbReference>
<dbReference type="SUPFAM" id="SSF55729">
    <property type="entry name" value="Acyl-CoA N-acyltransferases (Nat)"/>
    <property type="match status" value="1"/>
</dbReference>
<evidence type="ECO:0000313" key="2">
    <source>
        <dbReference type="EMBL" id="NEK17229.1"/>
    </source>
</evidence>
<proteinExistence type="predicted"/>
<dbReference type="AlphaFoldDB" id="A0A7K3VJE1"/>
<accession>A0A7K3VJE1</accession>
<dbReference type="InterPro" id="IPR000182">
    <property type="entry name" value="GNAT_dom"/>
</dbReference>
<dbReference type="GO" id="GO:0016747">
    <property type="term" value="F:acyltransferase activity, transferring groups other than amino-acyl groups"/>
    <property type="evidence" value="ECO:0007669"/>
    <property type="project" value="InterPro"/>
</dbReference>
<dbReference type="Pfam" id="PF00583">
    <property type="entry name" value="Acetyltransf_1"/>
    <property type="match status" value="1"/>
</dbReference>
<keyword evidence="2" id="KW-0808">Transferase</keyword>
<comment type="caution">
    <text evidence="2">The sequence shown here is derived from an EMBL/GenBank/DDBJ whole genome shotgun (WGS) entry which is preliminary data.</text>
</comment>
<name>A0A7K3VJE1_RHILE</name>
<dbReference type="PROSITE" id="PS51186">
    <property type="entry name" value="GNAT"/>
    <property type="match status" value="1"/>
</dbReference>
<evidence type="ECO:0000313" key="3">
    <source>
        <dbReference type="Proteomes" id="UP000471705"/>
    </source>
</evidence>
<dbReference type="Gene3D" id="3.40.630.30">
    <property type="match status" value="1"/>
</dbReference>
<protein>
    <submittedName>
        <fullName evidence="2">GNAT family N-acetyltransferase</fullName>
    </submittedName>
</protein>
<reference evidence="2 3" key="1">
    <citation type="submission" date="2019-12" db="EMBL/GenBank/DDBJ databases">
        <title>Rhizobium genotypes associated with high levels of biological nitrogen fixation by grain legumes in a temperate-maritime cropping system.</title>
        <authorList>
            <person name="Maluk M."/>
            <person name="Francesc Ferrando Molina F."/>
            <person name="Lopez Del Egido L."/>
            <person name="Lafos M."/>
            <person name="Langarica-Fuentes A."/>
            <person name="Gebre Yohannes G."/>
            <person name="Young M.W."/>
            <person name="Martin P."/>
            <person name="Gantlett R."/>
            <person name="Kenicer G."/>
            <person name="Hawes C."/>
            <person name="Begg G.S."/>
            <person name="Quilliam R.S."/>
            <person name="Squire G.R."/>
            <person name="Poole P.S."/>
            <person name="Young P.W."/>
            <person name="Iannetta P.M."/>
            <person name="James E.K."/>
        </authorList>
    </citation>
    <scope>NUCLEOTIDE SEQUENCE [LARGE SCALE GENOMIC DNA]</scope>
    <source>
        <strain evidence="2 3">JHI54</strain>
    </source>
</reference>
<evidence type="ECO:0000259" key="1">
    <source>
        <dbReference type="PROSITE" id="PS51186"/>
    </source>
</evidence>